<evidence type="ECO:0000313" key="7">
    <source>
        <dbReference type="EMBL" id="MFF5896934.1"/>
    </source>
</evidence>
<dbReference type="InterPro" id="IPR008271">
    <property type="entry name" value="Ser/Thr_kinase_AS"/>
</dbReference>
<gene>
    <name evidence="7" type="ORF">ACFY8O_13500</name>
</gene>
<keyword evidence="3 7" id="KW-0418">Kinase</keyword>
<name>A0ABW6X598_9ACTN</name>
<keyword evidence="4" id="KW-0067">ATP-binding</keyword>
<protein>
    <submittedName>
        <fullName evidence="7">Protein kinase</fullName>
    </submittedName>
</protein>
<dbReference type="Gene3D" id="1.10.510.10">
    <property type="entry name" value="Transferase(Phosphotransferase) domain 1"/>
    <property type="match status" value="1"/>
</dbReference>
<feature type="region of interest" description="Disordered" evidence="5">
    <location>
        <begin position="407"/>
        <end position="426"/>
    </location>
</feature>
<dbReference type="PROSITE" id="PS00108">
    <property type="entry name" value="PROTEIN_KINASE_ST"/>
    <property type="match status" value="1"/>
</dbReference>
<sequence length="542" mass="56785">MRWEKAETIRPGQRVGRFTVLAELASGGMGRVYLARSPGGRTVALKTLITDSADDRRRFAREVECARRVHGVYTASVVDADPGAAVPWMAQEYVPAPSLRDLVEACGVLDSDALHWVAAGMAEALASLHTAGLVHRDIKPSNVLLPVEGPRLIDFGISQAHDLTRTQSALGTVAYASPEQARGEPTAEASDVFSLGATLFYLAAGRPPYADIEQLSAIELLMRAASGRTDVSGLDPELHGLIHPCLEPNPGMRPTPAELVSYCAGHLGTGPAGRAGGGVLDARWTAAIERHRAERTDALRAAILHLGEDGPAASASAEAGREERTRPAPSPPPTARLTGPARTGVLGRVRRPRVLAGVSAVVAALVALLVFRPWEDAGSTGRAGTPDLPVRILEVESEQPGVCPDGEATSADGFATPRPAVPSGRGFTSDDRKLCVVVSTAPGMTVNRFRNVTAFEDTEAGGQGGWSVRVEFGDRDAEAFAELTGRVAGRSGDSDSLAVVQGDDRLLVKVRIIGSITGGEAVIATRLGRNQAAFLASALGAE</sequence>
<dbReference type="CDD" id="cd14014">
    <property type="entry name" value="STKc_PknB_like"/>
    <property type="match status" value="1"/>
</dbReference>
<dbReference type="EMBL" id="JBIBEG010000003">
    <property type="protein sequence ID" value="MFF5896934.1"/>
    <property type="molecule type" value="Genomic_DNA"/>
</dbReference>
<proteinExistence type="predicted"/>
<dbReference type="PROSITE" id="PS50011">
    <property type="entry name" value="PROTEIN_KINASE_DOM"/>
    <property type="match status" value="1"/>
</dbReference>
<dbReference type="RefSeq" id="WP_387901529.1">
    <property type="nucleotide sequence ID" value="NZ_JBIBEG010000003.1"/>
</dbReference>
<dbReference type="Pfam" id="PF00069">
    <property type="entry name" value="Pkinase"/>
    <property type="match status" value="1"/>
</dbReference>
<dbReference type="InterPro" id="IPR000719">
    <property type="entry name" value="Prot_kinase_dom"/>
</dbReference>
<dbReference type="PANTHER" id="PTHR43289">
    <property type="entry name" value="MITOGEN-ACTIVATED PROTEIN KINASE KINASE KINASE 20-RELATED"/>
    <property type="match status" value="1"/>
</dbReference>
<evidence type="ECO:0000256" key="5">
    <source>
        <dbReference type="SAM" id="MobiDB-lite"/>
    </source>
</evidence>
<feature type="domain" description="Protein kinase" evidence="6">
    <location>
        <begin position="18"/>
        <end position="269"/>
    </location>
</feature>
<evidence type="ECO:0000256" key="3">
    <source>
        <dbReference type="ARBA" id="ARBA00022777"/>
    </source>
</evidence>
<evidence type="ECO:0000313" key="8">
    <source>
        <dbReference type="Proteomes" id="UP001602322"/>
    </source>
</evidence>
<accession>A0ABW6X598</accession>
<keyword evidence="2" id="KW-0547">Nucleotide-binding</keyword>
<keyword evidence="8" id="KW-1185">Reference proteome</keyword>
<keyword evidence="1" id="KW-0808">Transferase</keyword>
<evidence type="ECO:0000259" key="6">
    <source>
        <dbReference type="PROSITE" id="PS50011"/>
    </source>
</evidence>
<dbReference type="Gene3D" id="3.30.1360.200">
    <property type="match status" value="1"/>
</dbReference>
<dbReference type="SUPFAM" id="SSF56112">
    <property type="entry name" value="Protein kinase-like (PK-like)"/>
    <property type="match status" value="1"/>
</dbReference>
<comment type="caution">
    <text evidence="7">The sequence shown here is derived from an EMBL/GenBank/DDBJ whole genome shotgun (WGS) entry which is preliminary data.</text>
</comment>
<evidence type="ECO:0000256" key="2">
    <source>
        <dbReference type="ARBA" id="ARBA00022741"/>
    </source>
</evidence>
<dbReference type="SMART" id="SM00220">
    <property type="entry name" value="S_TKc"/>
    <property type="match status" value="1"/>
</dbReference>
<evidence type="ECO:0000256" key="1">
    <source>
        <dbReference type="ARBA" id="ARBA00022679"/>
    </source>
</evidence>
<dbReference type="InterPro" id="IPR011009">
    <property type="entry name" value="Kinase-like_dom_sf"/>
</dbReference>
<evidence type="ECO:0000256" key="4">
    <source>
        <dbReference type="ARBA" id="ARBA00022840"/>
    </source>
</evidence>
<feature type="region of interest" description="Disordered" evidence="5">
    <location>
        <begin position="310"/>
        <end position="343"/>
    </location>
</feature>
<dbReference type="GO" id="GO:0016301">
    <property type="term" value="F:kinase activity"/>
    <property type="evidence" value="ECO:0007669"/>
    <property type="project" value="UniProtKB-KW"/>
</dbReference>
<dbReference type="Gene3D" id="3.30.200.20">
    <property type="entry name" value="Phosphorylase Kinase, domain 1"/>
    <property type="match status" value="1"/>
</dbReference>
<dbReference type="PANTHER" id="PTHR43289:SF34">
    <property type="entry name" value="SERINE_THREONINE-PROTEIN KINASE YBDM-RELATED"/>
    <property type="match status" value="1"/>
</dbReference>
<reference evidence="7 8" key="1">
    <citation type="submission" date="2024-10" db="EMBL/GenBank/DDBJ databases">
        <title>The Natural Products Discovery Center: Release of the First 8490 Sequenced Strains for Exploring Actinobacteria Biosynthetic Diversity.</title>
        <authorList>
            <person name="Kalkreuter E."/>
            <person name="Kautsar S.A."/>
            <person name="Yang D."/>
            <person name="Bader C.D."/>
            <person name="Teijaro C.N."/>
            <person name="Fluegel L."/>
            <person name="Davis C.M."/>
            <person name="Simpson J.R."/>
            <person name="Lauterbach L."/>
            <person name="Steele A.D."/>
            <person name="Gui C."/>
            <person name="Meng S."/>
            <person name="Li G."/>
            <person name="Viehrig K."/>
            <person name="Ye F."/>
            <person name="Su P."/>
            <person name="Kiefer A.F."/>
            <person name="Nichols A."/>
            <person name="Cepeda A.J."/>
            <person name="Yan W."/>
            <person name="Fan B."/>
            <person name="Jiang Y."/>
            <person name="Adhikari A."/>
            <person name="Zheng C.-J."/>
            <person name="Schuster L."/>
            <person name="Cowan T.M."/>
            <person name="Smanski M.J."/>
            <person name="Chevrette M.G."/>
            <person name="De Carvalho L.P.S."/>
            <person name="Shen B."/>
        </authorList>
    </citation>
    <scope>NUCLEOTIDE SEQUENCE [LARGE SCALE GENOMIC DNA]</scope>
    <source>
        <strain evidence="7 8">NPDC012540</strain>
    </source>
</reference>
<organism evidence="7 8">
    <name type="scientific">Streptomyces argenteolus</name>
    <dbReference type="NCBI Taxonomy" id="67274"/>
    <lineage>
        <taxon>Bacteria</taxon>
        <taxon>Bacillati</taxon>
        <taxon>Actinomycetota</taxon>
        <taxon>Actinomycetes</taxon>
        <taxon>Kitasatosporales</taxon>
        <taxon>Streptomycetaceae</taxon>
        <taxon>Streptomyces</taxon>
    </lineage>
</organism>
<dbReference type="Proteomes" id="UP001602322">
    <property type="component" value="Unassembled WGS sequence"/>
</dbReference>